<sequence length="113" mass="12509">MAFTQAAKRLMLQALMDAVVEAGWGTSGAATAGSLTNPVYTSLVDKRLEGDSAVFEYALAWEGLGVRTLREIALFTRDENGNRVMLYRRTRDPVDLEVGMTVIDRLTVRLEEV</sequence>
<dbReference type="RefSeq" id="WP_126213123.1">
    <property type="nucleotide sequence ID" value="NZ_PELW01000222.1"/>
</dbReference>
<comment type="caution">
    <text evidence="1">The sequence shown here is derived from an EMBL/GenBank/DDBJ whole genome shotgun (WGS) entry which is preliminary data.</text>
</comment>
<dbReference type="AlphaFoldDB" id="A0A430RWE1"/>
<evidence type="ECO:0000313" key="2">
    <source>
        <dbReference type="Proteomes" id="UP000286712"/>
    </source>
</evidence>
<evidence type="ECO:0000313" key="1">
    <source>
        <dbReference type="EMBL" id="RTH24715.1"/>
    </source>
</evidence>
<dbReference type="Proteomes" id="UP000286712">
    <property type="component" value="Unassembled WGS sequence"/>
</dbReference>
<gene>
    <name evidence="1" type="ORF">CSW40_08055</name>
</gene>
<organism evidence="1 2">
    <name type="scientific">Thermus scotoductus</name>
    <dbReference type="NCBI Taxonomy" id="37636"/>
    <lineage>
        <taxon>Bacteria</taxon>
        <taxon>Thermotogati</taxon>
        <taxon>Deinococcota</taxon>
        <taxon>Deinococci</taxon>
        <taxon>Thermales</taxon>
        <taxon>Thermaceae</taxon>
        <taxon>Thermus</taxon>
    </lineage>
</organism>
<accession>A0A430RWE1</accession>
<reference evidence="1 2" key="1">
    <citation type="journal article" date="2019" name="Extremophiles">
        <title>Biogeography of thermophiles and predominance of Thermus scotoductus in domestic water heaters.</title>
        <authorList>
            <person name="Wilpiszeski R.L."/>
            <person name="Zhang Z."/>
            <person name="House C.H."/>
        </authorList>
    </citation>
    <scope>NUCLEOTIDE SEQUENCE [LARGE SCALE GENOMIC DNA]</scope>
    <source>
        <strain evidence="1 2">27_S27</strain>
    </source>
</reference>
<name>A0A430RWE1_THESC</name>
<dbReference type="EMBL" id="PELW01000222">
    <property type="protein sequence ID" value="RTH24715.1"/>
    <property type="molecule type" value="Genomic_DNA"/>
</dbReference>
<proteinExistence type="predicted"/>
<protein>
    <submittedName>
        <fullName evidence="1">Uncharacterized protein</fullName>
    </submittedName>
</protein>